<comment type="subcellular location">
    <subcellularLocation>
        <location evidence="12">Cytoplasm</location>
    </subcellularLocation>
</comment>
<dbReference type="CDD" id="cd01740">
    <property type="entry name" value="GATase1_FGAR_AT"/>
    <property type="match status" value="1"/>
</dbReference>
<dbReference type="InterPro" id="IPR036604">
    <property type="entry name" value="PurS-like_sf"/>
</dbReference>
<accession>A0A3R8LQH5</accession>
<dbReference type="InterPro" id="IPR055181">
    <property type="entry name" value="FGAR-AT_PurM_N-like"/>
</dbReference>
<dbReference type="FunFam" id="3.30.1330.10:FF:000005">
    <property type="entry name" value="Phosphoribosylformylglycinamidine synthase"/>
    <property type="match status" value="1"/>
</dbReference>
<dbReference type="SUPFAM" id="SSF109736">
    <property type="entry name" value="FGAM synthase PurL, linker domain"/>
    <property type="match status" value="1"/>
</dbReference>
<dbReference type="InterPro" id="IPR040707">
    <property type="entry name" value="FGAR-AT_N"/>
</dbReference>
<evidence type="ECO:0000256" key="7">
    <source>
        <dbReference type="ARBA" id="ARBA00022755"/>
    </source>
</evidence>
<dbReference type="NCBIfam" id="TIGR01735">
    <property type="entry name" value="FGAM_synt"/>
    <property type="match status" value="1"/>
</dbReference>
<keyword evidence="4 12" id="KW-0436">Ligase</keyword>
<dbReference type="InterPro" id="IPR036921">
    <property type="entry name" value="PurM-like_N_sf"/>
</dbReference>
<feature type="active site" description="Nucleophile" evidence="12">
    <location>
        <position position="1222"/>
    </location>
</feature>
<evidence type="ECO:0000259" key="15">
    <source>
        <dbReference type="Pfam" id="PF18072"/>
    </source>
</evidence>
<dbReference type="SMART" id="SM01211">
    <property type="entry name" value="GATase_5"/>
    <property type="match status" value="1"/>
</dbReference>
<dbReference type="Pfam" id="PF22689">
    <property type="entry name" value="FGAR-AT_PurM_N-like"/>
    <property type="match status" value="1"/>
</dbReference>
<dbReference type="InterPro" id="IPR041609">
    <property type="entry name" value="PurL_linker"/>
</dbReference>
<reference evidence="18 19" key="1">
    <citation type="submission" date="2018-11" db="EMBL/GenBank/DDBJ databases">
        <title>Genome sequencing of Lautropia sp. KCOM 2505 (= ChDC F240).</title>
        <authorList>
            <person name="Kook J.-K."/>
            <person name="Park S.-N."/>
            <person name="Lim Y.K."/>
        </authorList>
    </citation>
    <scope>NUCLEOTIDE SEQUENCE [LARGE SCALE GENOMIC DNA]</scope>
    <source>
        <strain evidence="18 19">KCOM 2505</strain>
    </source>
</reference>
<dbReference type="EC" id="6.3.5.3" evidence="12"/>
<dbReference type="GO" id="GO:0006189">
    <property type="term" value="P:'de novo' IMP biosynthetic process"/>
    <property type="evidence" value="ECO:0007669"/>
    <property type="project" value="UniProtKB-UniRule"/>
</dbReference>
<dbReference type="GO" id="GO:0005524">
    <property type="term" value="F:ATP binding"/>
    <property type="evidence" value="ECO:0007669"/>
    <property type="project" value="UniProtKB-UniRule"/>
</dbReference>
<feature type="binding site" evidence="12">
    <location>
        <position position="946"/>
    </location>
    <ligand>
        <name>ATP</name>
        <dbReference type="ChEBI" id="CHEBI:30616"/>
    </ligand>
</feature>
<dbReference type="InterPro" id="IPR036676">
    <property type="entry name" value="PurM-like_C_sf"/>
</dbReference>
<feature type="binding site" evidence="12">
    <location>
        <position position="782"/>
    </location>
    <ligand>
        <name>Mg(2+)</name>
        <dbReference type="ChEBI" id="CHEBI:18420"/>
    </ligand>
</feature>
<keyword evidence="6 12" id="KW-0547">Nucleotide-binding</keyword>
<dbReference type="Pfam" id="PF13507">
    <property type="entry name" value="GATase_5"/>
    <property type="match status" value="1"/>
</dbReference>
<evidence type="ECO:0000256" key="4">
    <source>
        <dbReference type="ARBA" id="ARBA00022598"/>
    </source>
</evidence>
<feature type="binding site" evidence="12">
    <location>
        <position position="739"/>
    </location>
    <ligand>
        <name>Mg(2+)</name>
        <dbReference type="ChEBI" id="CHEBI:18420"/>
    </ligand>
</feature>
<comment type="catalytic activity">
    <reaction evidence="11 12">
        <text>N(2)-formyl-N(1)-(5-phospho-beta-D-ribosyl)glycinamide + L-glutamine + ATP + H2O = 2-formamido-N(1)-(5-O-phospho-beta-D-ribosyl)acetamidine + L-glutamate + ADP + phosphate + H(+)</text>
        <dbReference type="Rhea" id="RHEA:17129"/>
        <dbReference type="ChEBI" id="CHEBI:15377"/>
        <dbReference type="ChEBI" id="CHEBI:15378"/>
        <dbReference type="ChEBI" id="CHEBI:29985"/>
        <dbReference type="ChEBI" id="CHEBI:30616"/>
        <dbReference type="ChEBI" id="CHEBI:43474"/>
        <dbReference type="ChEBI" id="CHEBI:58359"/>
        <dbReference type="ChEBI" id="CHEBI:147286"/>
        <dbReference type="ChEBI" id="CHEBI:147287"/>
        <dbReference type="ChEBI" id="CHEBI:456216"/>
        <dbReference type="EC" id="6.3.5.3"/>
    </reaction>
</comment>
<dbReference type="RefSeq" id="WP_125095375.1">
    <property type="nucleotide sequence ID" value="NZ_RRUE01000001.1"/>
</dbReference>
<dbReference type="PROSITE" id="PS51273">
    <property type="entry name" value="GATASE_TYPE_1"/>
    <property type="match status" value="1"/>
</dbReference>
<comment type="function">
    <text evidence="12">Phosphoribosylformylglycinamidine synthase involved in the purines biosynthetic pathway. Catalyzes the ATP-dependent conversion of formylglycinamide ribonucleotide (FGAR) and glutamine to yield formylglycinamidine ribonucleotide (FGAM) and glutamate.</text>
</comment>
<evidence type="ECO:0000256" key="11">
    <source>
        <dbReference type="ARBA" id="ARBA00052585"/>
    </source>
</evidence>
<dbReference type="CDD" id="cd02203">
    <property type="entry name" value="PurL_repeat1"/>
    <property type="match status" value="1"/>
</dbReference>
<comment type="caution">
    <text evidence="12">Lacks conserved residue(s) required for the propagation of feature annotation.</text>
</comment>
<dbReference type="SUPFAM" id="SSF55326">
    <property type="entry name" value="PurM N-terminal domain-like"/>
    <property type="match status" value="2"/>
</dbReference>
<comment type="similarity">
    <text evidence="2 12">In the N-terminal section; belongs to the FGAMS family.</text>
</comment>
<feature type="domain" description="PurM-like C-terminal" evidence="14">
    <location>
        <begin position="497"/>
        <end position="648"/>
    </location>
</feature>
<dbReference type="NCBIfam" id="NF003672">
    <property type="entry name" value="PRK05297.1"/>
    <property type="match status" value="1"/>
</dbReference>
<gene>
    <name evidence="12" type="primary">purL</name>
    <name evidence="18" type="ORF">EHV23_07550</name>
</gene>
<feature type="binding site" evidence="12">
    <location>
        <position position="944"/>
    </location>
    <ligand>
        <name>Mg(2+)</name>
        <dbReference type="ChEBI" id="CHEBI:18420"/>
    </ligand>
</feature>
<dbReference type="FunFam" id="3.40.50.880:FF:000008">
    <property type="entry name" value="Phosphoribosylformylglycinamidine synthase"/>
    <property type="match status" value="1"/>
</dbReference>
<dbReference type="FunFam" id="3.90.650.10:FF:000024">
    <property type="entry name" value="Phosphoribosylformylglycinamidine synthase"/>
    <property type="match status" value="1"/>
</dbReference>
<evidence type="ECO:0000313" key="18">
    <source>
        <dbReference type="EMBL" id="RRN45949.1"/>
    </source>
</evidence>
<dbReference type="InterPro" id="IPR010073">
    <property type="entry name" value="PurL_large"/>
</dbReference>
<evidence type="ECO:0000256" key="1">
    <source>
        <dbReference type="ARBA" id="ARBA00004920"/>
    </source>
</evidence>
<feature type="binding site" evidence="12">
    <location>
        <begin position="346"/>
        <end position="357"/>
    </location>
    <ligand>
        <name>ATP</name>
        <dbReference type="ChEBI" id="CHEBI:30616"/>
    </ligand>
</feature>
<comment type="subunit">
    <text evidence="12">Monomer.</text>
</comment>
<dbReference type="Pfam" id="PF18076">
    <property type="entry name" value="FGAR-AT_N"/>
    <property type="match status" value="1"/>
</dbReference>
<keyword evidence="3 12" id="KW-0963">Cytoplasm</keyword>
<feature type="active site" evidence="12">
    <location>
        <position position="1360"/>
    </location>
</feature>
<dbReference type="InterPro" id="IPR010918">
    <property type="entry name" value="PurM-like_C_dom"/>
</dbReference>
<feature type="binding site" evidence="12">
    <location>
        <position position="778"/>
    </location>
    <ligand>
        <name>Mg(2+)</name>
        <dbReference type="ChEBI" id="CHEBI:18420"/>
    </ligand>
</feature>
<dbReference type="InterPro" id="IPR029062">
    <property type="entry name" value="Class_I_gatase-like"/>
</dbReference>
<evidence type="ECO:0000256" key="3">
    <source>
        <dbReference type="ARBA" id="ARBA00022490"/>
    </source>
</evidence>
<evidence type="ECO:0000256" key="2">
    <source>
        <dbReference type="ARBA" id="ARBA00008608"/>
    </source>
</evidence>
<comment type="pathway">
    <text evidence="1 12">Purine metabolism; IMP biosynthesis via de novo pathway; 5-amino-1-(5-phospho-D-ribosyl)imidazole from N(2)-formyl-N(1)-(5-phospho-D-ribosyl)glycinamide: step 1/2.</text>
</comment>
<dbReference type="CDD" id="cd02204">
    <property type="entry name" value="PurL_repeat2"/>
    <property type="match status" value="1"/>
</dbReference>
<dbReference type="Gene3D" id="3.30.1330.10">
    <property type="entry name" value="PurM-like, N-terminal domain"/>
    <property type="match status" value="2"/>
</dbReference>
<comment type="caution">
    <text evidence="18">The sequence shown here is derived from an EMBL/GenBank/DDBJ whole genome shotgun (WGS) entry which is preliminary data.</text>
</comment>
<feature type="domain" description="PurM-like C-terminal" evidence="14">
    <location>
        <begin position="893"/>
        <end position="1048"/>
    </location>
</feature>
<dbReference type="GO" id="GO:0004642">
    <property type="term" value="F:phosphoribosylformylglycinamidine synthase activity"/>
    <property type="evidence" value="ECO:0007669"/>
    <property type="project" value="UniProtKB-UniRule"/>
</dbReference>
<feature type="active site" evidence="12">
    <location>
        <position position="1358"/>
    </location>
</feature>
<keyword evidence="10 12" id="KW-0315">Glutamine amidotransferase</keyword>
<evidence type="ECO:0000259" key="14">
    <source>
        <dbReference type="Pfam" id="PF02769"/>
    </source>
</evidence>
<feature type="domain" description="Phosphoribosylformylglycinamidine synthase linker" evidence="15">
    <location>
        <begin position="210"/>
        <end position="259"/>
    </location>
</feature>
<dbReference type="HAMAP" id="MF_00419">
    <property type="entry name" value="PurL_1"/>
    <property type="match status" value="1"/>
</dbReference>
<dbReference type="PANTHER" id="PTHR10099:SF1">
    <property type="entry name" value="PHOSPHORIBOSYLFORMYLGLYCINAMIDINE SYNTHASE"/>
    <property type="match status" value="1"/>
</dbReference>
<dbReference type="SUPFAM" id="SSF56042">
    <property type="entry name" value="PurM C-terminal domain-like"/>
    <property type="match status" value="2"/>
</dbReference>
<evidence type="ECO:0000256" key="12">
    <source>
        <dbReference type="HAMAP-Rule" id="MF_00419"/>
    </source>
</evidence>
<evidence type="ECO:0000313" key="19">
    <source>
        <dbReference type="Proteomes" id="UP000270261"/>
    </source>
</evidence>
<keyword evidence="8 12" id="KW-0067">ATP-binding</keyword>
<dbReference type="Proteomes" id="UP000270261">
    <property type="component" value="Unassembled WGS sequence"/>
</dbReference>
<protein>
    <recommendedName>
        <fullName evidence="12">Phosphoribosylformylglycinamidine synthase</fullName>
        <shortName evidence="12">FGAM synthase</shortName>
        <shortName evidence="12">FGAMS</shortName>
        <ecNumber evidence="12">6.3.5.3</ecNumber>
    </recommendedName>
    <alternativeName>
        <fullName evidence="12">Formylglycinamide ribonucleotide amidotransferase</fullName>
        <shortName evidence="12">FGAR amidotransferase</shortName>
        <shortName evidence="12">FGAR-AT</shortName>
    </alternativeName>
</protein>
<evidence type="ECO:0000256" key="8">
    <source>
        <dbReference type="ARBA" id="ARBA00022840"/>
    </source>
</evidence>
<organism evidence="18 19">
    <name type="scientific">Lautropia dentalis</name>
    <dbReference type="NCBI Taxonomy" id="2490857"/>
    <lineage>
        <taxon>Bacteria</taxon>
        <taxon>Pseudomonadati</taxon>
        <taxon>Pseudomonadota</taxon>
        <taxon>Betaproteobacteria</taxon>
        <taxon>Burkholderiales</taxon>
        <taxon>Burkholderiaceae</taxon>
        <taxon>Lautropia</taxon>
    </lineage>
</organism>
<feature type="region of interest" description="Disordered" evidence="13">
    <location>
        <begin position="53"/>
        <end position="76"/>
    </location>
</feature>
<dbReference type="Gene3D" id="3.40.50.880">
    <property type="match status" value="1"/>
</dbReference>
<dbReference type="SUPFAM" id="SSF82697">
    <property type="entry name" value="PurS-like"/>
    <property type="match status" value="1"/>
</dbReference>
<keyword evidence="5 12" id="KW-0479">Metal-binding</keyword>
<evidence type="ECO:0000259" key="17">
    <source>
        <dbReference type="Pfam" id="PF22689"/>
    </source>
</evidence>
<evidence type="ECO:0000256" key="9">
    <source>
        <dbReference type="ARBA" id="ARBA00022842"/>
    </source>
</evidence>
<dbReference type="PANTHER" id="PTHR10099">
    <property type="entry name" value="PHOSPHORIBOSYLFORMYLGLYCINAMIDINE SYNTHASE"/>
    <property type="match status" value="1"/>
</dbReference>
<dbReference type="Pfam" id="PF02769">
    <property type="entry name" value="AIRS_C"/>
    <property type="match status" value="2"/>
</dbReference>
<keyword evidence="19" id="KW-1185">Reference proteome</keyword>
<keyword evidence="9 12" id="KW-0460">Magnesium</keyword>
<dbReference type="EMBL" id="RRUE01000001">
    <property type="protein sequence ID" value="RRN45949.1"/>
    <property type="molecule type" value="Genomic_DNA"/>
</dbReference>
<evidence type="ECO:0000256" key="6">
    <source>
        <dbReference type="ARBA" id="ARBA00022741"/>
    </source>
</evidence>
<dbReference type="Gene3D" id="1.10.8.750">
    <property type="entry name" value="Phosphoribosylformylglycinamidine synthase, linker domain"/>
    <property type="match status" value="1"/>
</dbReference>
<keyword evidence="7 12" id="KW-0658">Purine biosynthesis</keyword>
<feature type="domain" description="Phosphoribosylformylglycinamidine synthase N-terminal" evidence="16">
    <location>
        <begin position="77"/>
        <end position="189"/>
    </location>
</feature>
<dbReference type="GO" id="GO:0046872">
    <property type="term" value="F:metal ion binding"/>
    <property type="evidence" value="ECO:0007669"/>
    <property type="project" value="UniProtKB-KW"/>
</dbReference>
<proteinExistence type="inferred from homology"/>
<feature type="binding site" evidence="12">
    <location>
        <position position="738"/>
    </location>
    <ligand>
        <name>ATP</name>
        <dbReference type="ChEBI" id="CHEBI:30616"/>
    </ligand>
</feature>
<evidence type="ECO:0000259" key="16">
    <source>
        <dbReference type="Pfam" id="PF18076"/>
    </source>
</evidence>
<dbReference type="GO" id="GO:0005737">
    <property type="term" value="C:cytoplasm"/>
    <property type="evidence" value="ECO:0007669"/>
    <property type="project" value="UniProtKB-SubCell"/>
</dbReference>
<dbReference type="Pfam" id="PF18072">
    <property type="entry name" value="FGAR-AT_linker"/>
    <property type="match status" value="1"/>
</dbReference>
<dbReference type="Gene3D" id="3.90.650.10">
    <property type="entry name" value="PurM-like C-terminal domain"/>
    <property type="match status" value="2"/>
</dbReference>
<dbReference type="UniPathway" id="UPA00074">
    <property type="reaction ID" value="UER00128"/>
</dbReference>
<dbReference type="SUPFAM" id="SSF52317">
    <property type="entry name" value="Class I glutamine amidotransferase-like"/>
    <property type="match status" value="1"/>
</dbReference>
<evidence type="ECO:0000256" key="13">
    <source>
        <dbReference type="SAM" id="MobiDB-lite"/>
    </source>
</evidence>
<feature type="domain" description="FGAR-AT PurM N-terminal-like" evidence="17">
    <location>
        <begin position="708"/>
        <end position="865"/>
    </location>
</feature>
<evidence type="ECO:0000256" key="5">
    <source>
        <dbReference type="ARBA" id="ARBA00022723"/>
    </source>
</evidence>
<evidence type="ECO:0000256" key="10">
    <source>
        <dbReference type="ARBA" id="ARBA00022962"/>
    </source>
</evidence>
<name>A0A3R8LQH5_9BURK</name>
<dbReference type="OrthoDB" id="9804441at2"/>
<dbReference type="FunFam" id="1.10.8.750:FF:000002">
    <property type="entry name" value="Phosphoribosylformylglycinamidine synthase"/>
    <property type="match status" value="1"/>
</dbReference>
<sequence>MSATPYQTLPGGQALSPFRAQALLARLQAIDENIESIGAEWFYPLAIRAGSGGKAAAAGQGGTPCSGQDPAATPPEGDRLARLQQLVDDQPAPLDTDGKHQRSLWVTARQGTLSPWSSKAIDILQHAGFGDVTRIERGIRYQLGFRHGLLGGSKARDYPAERLAQLAACLHDPMTESWFTEAPDPAKLFAEHAPVPLIAVPLGDDAGAALRAANTRLGLALSADEIDYLARTYSDLGRDPTDVELMMFAQANSEHCRHKIFNADFVIDGQPQEKSLFGLIRDTHKTHPQGTVVAYSDNAAILEGGTQQSWAPDPATGQYRWTDTPVHRLLKVETHNHPTAIAPHPGAATGSGGEIRDEGATGRGGTPRYGLTGFTVSNLRIPGWEQPWEAANSRPPTLATPLSIMIEGPLGGAAFNNEFGRPNLLGYFRTFETPLQPKHAAATGSAQAGKTAAVQGRDVSALSGWGYHKPIMIAGGVGSVDARHQTKRPLPAGTLMVQLGGPGMRIGLGGGAASSMGVGSNAAELDFASVQRANPEMERRAQEVINACRAMGEHNPILSIHDVGAGGLSNAFPELAHDAGKGADFDLSRIPVAESGMSPAEIWCNESQERYVLGIDPARLPELQALCARERCPMAVVGTVTDAEHLKLASPGEAPAVDIDMSVLFGKSPKLRREGRTPAAGELPGMELAELNLDTLAMQILQLPAVASKSFLITIADRTVGGLSVRDPMVGPWQVPVADCAVGLLDYRNHHGDALSMGERTPVAVLDAAAASRLAIAESLTNLLSAVPDDLRQTKLSANWMANAGSAGQDAALYAAVQAASRLCIDLGISIPVGKDSLSMRARWQDGEQAVEVGSPVSLIVTAHTPVSDVRRALTPEISADLQTCFVLVDLGAGNQRLGGSALAQITGRTGDAAPDLDDPQLLVRLWDAVREAQAQGLLLAYHDRSDGGLFATACEMAFAGHCGVSLQLDMLTIDPFTADAGDFKIRTEQVAELRQARVLRALFNEEPGVLLQTTRAQRDTLLGLLRAHGLSVHSHVVGTPNAQDTIEVHNDGKCLLSLPRTTLQQAWSETSHRIASLRDNPACTAEAFALEGATRDDPAPLSVHLSDASREAWRNMPVPAVGGKRPRVAILREQGVNSQREMAAAFDLAGFDAFDVHMSDLIAGRHDLATFQALVACGGFSYGDVLGAGAGWARTILFSPQLADAFAAFFARPDTLSLGVCNGCQMLSHLKGLIPGADAWPRFVRNRSEQYEGRLSSVEILSSPSLWLDGMAGDRLPIVVSHGEGRADFGLDREGGETGTGTTDALAARMAAAHPALGFVDGLGQATETYPLNPNGSPQGVTGFASADGRATIMMPHPERVFRLAQWSWAPRELRDSGLDHSPWMRLWHNARRQFG</sequence>